<reference evidence="5" key="1">
    <citation type="journal article" date="2014" name="PLoS ONE">
        <title>Transcriptome-Based Identification of ABC Transporters in the Western Tarnished Plant Bug Lygus hesperus.</title>
        <authorList>
            <person name="Hull J.J."/>
            <person name="Chaney K."/>
            <person name="Geib S.M."/>
            <person name="Fabrick J.A."/>
            <person name="Brent C.S."/>
            <person name="Walsh D."/>
            <person name="Lavine L.C."/>
        </authorList>
    </citation>
    <scope>NUCLEOTIDE SEQUENCE</scope>
</reference>
<dbReference type="EMBL" id="GBHO01017332">
    <property type="protein sequence ID" value="JAG26272.1"/>
    <property type="molecule type" value="Transcribed_RNA"/>
</dbReference>
<feature type="region of interest" description="Disordered" evidence="1">
    <location>
        <begin position="300"/>
        <end position="375"/>
    </location>
</feature>
<evidence type="ECO:0000313" key="7">
    <source>
        <dbReference type="EMBL" id="JAG26272.1"/>
    </source>
</evidence>
<dbReference type="InterPro" id="IPR016187">
    <property type="entry name" value="CTDL_fold"/>
</dbReference>
<feature type="compositionally biased region" description="Low complexity" evidence="1">
    <location>
        <begin position="300"/>
        <end position="330"/>
    </location>
</feature>
<feature type="chain" id="PRO_5007389383" description="C-type lectin domain-containing protein" evidence="2">
    <location>
        <begin position="22"/>
        <end position="555"/>
    </location>
</feature>
<name>A0A0A9XDY8_LYGHE</name>
<dbReference type="AlphaFoldDB" id="A0A0A9XDY8"/>
<dbReference type="PROSITE" id="PS50041">
    <property type="entry name" value="C_TYPE_LECTIN_2"/>
    <property type="match status" value="1"/>
</dbReference>
<dbReference type="EMBL" id="GBHO01024672">
    <property type="protein sequence ID" value="JAG18932.1"/>
    <property type="molecule type" value="Transcribed_RNA"/>
</dbReference>
<organism evidence="5">
    <name type="scientific">Lygus hesperus</name>
    <name type="common">Western plant bug</name>
    <dbReference type="NCBI Taxonomy" id="30085"/>
    <lineage>
        <taxon>Eukaryota</taxon>
        <taxon>Metazoa</taxon>
        <taxon>Ecdysozoa</taxon>
        <taxon>Arthropoda</taxon>
        <taxon>Hexapoda</taxon>
        <taxon>Insecta</taxon>
        <taxon>Pterygota</taxon>
        <taxon>Neoptera</taxon>
        <taxon>Paraneoptera</taxon>
        <taxon>Hemiptera</taxon>
        <taxon>Heteroptera</taxon>
        <taxon>Panheteroptera</taxon>
        <taxon>Cimicomorpha</taxon>
        <taxon>Miridae</taxon>
        <taxon>Mirini</taxon>
        <taxon>Lygus</taxon>
    </lineage>
</organism>
<dbReference type="EMBL" id="GBHO01013441">
    <property type="protein sequence ID" value="JAG30163.1"/>
    <property type="molecule type" value="Transcribed_RNA"/>
</dbReference>
<evidence type="ECO:0000256" key="2">
    <source>
        <dbReference type="SAM" id="SignalP"/>
    </source>
</evidence>
<proteinExistence type="predicted"/>
<feature type="domain" description="C-type lectin" evidence="3">
    <location>
        <begin position="39"/>
        <end position="144"/>
    </location>
</feature>
<evidence type="ECO:0000313" key="4">
    <source>
        <dbReference type="EMBL" id="JAG03119.1"/>
    </source>
</evidence>
<feature type="non-terminal residue" evidence="5">
    <location>
        <position position="1"/>
    </location>
</feature>
<evidence type="ECO:0000313" key="8">
    <source>
        <dbReference type="EMBL" id="JAG30163.1"/>
    </source>
</evidence>
<dbReference type="InterPro" id="IPR016186">
    <property type="entry name" value="C-type_lectin-like/link_sf"/>
</dbReference>
<sequence length="555" mass="60229">ATVKLILLLIALTHSGSHSRAVNLSSVWLLPEEGYPVFYRYFRDRITWYEADAVCQFHHGELITVDTSSQFDAARAYLKELDVANFVWTGLKRGSSKQNFLWPESKPMENPEGHWAVEVPKMDEPLCAAIDPSSDYRWQPLPCSGPTVAAFVCQMQVPIWAMKEDGCMITSLPSLTITFLPEQGAVELSSDCGLDGTRRITCKGKANREEMIRQLACETSTEAPVTEVWDETQPTRHRRESEVTSDMSVRPSPTQGISIDLSTLDDESTTEAAKTLRPESVKSPAPVAIVVSSTTTDKNVITTTTTTTPKARPQTTAATSTNPSPSQAATEYSTTVSASPSTARLATKVQTTVTEDDKKASSTFTPATTQGSQGQVEVAIPLMIDNNVAMSPDKRQSSKPIPPSLKGNSPFIEQSAQSSTEQSPIQTTTEPPASRPTNLTSDETQGPPDSHEVLGGPQEENQSRSPSLSPPTNPSLEEYKKNVQDSGEDHSEDGKDANSTDLSIGQGGAGEELLPTPDALAVGSDDAPERPNRGRLLVHPQHHSFYAYFLNRVLG</sequence>
<evidence type="ECO:0000313" key="5">
    <source>
        <dbReference type="EMBL" id="JAG18932.1"/>
    </source>
</evidence>
<dbReference type="EMBL" id="GBHO01024650">
    <property type="protein sequence ID" value="JAG18954.1"/>
    <property type="molecule type" value="Transcribed_RNA"/>
</dbReference>
<feature type="compositionally biased region" description="Polar residues" evidence="1">
    <location>
        <begin position="411"/>
        <end position="444"/>
    </location>
</feature>
<reference evidence="5" key="2">
    <citation type="submission" date="2014-07" db="EMBL/GenBank/DDBJ databases">
        <authorList>
            <person name="Hull J."/>
        </authorList>
    </citation>
    <scope>NUCLEOTIDE SEQUENCE</scope>
</reference>
<evidence type="ECO:0000313" key="6">
    <source>
        <dbReference type="EMBL" id="JAG18954.1"/>
    </source>
</evidence>
<evidence type="ECO:0000256" key="1">
    <source>
        <dbReference type="SAM" id="MobiDB-lite"/>
    </source>
</evidence>
<dbReference type="PANTHER" id="PTHR45784:SF5">
    <property type="entry name" value="C-TYPE LECTIN DOMAIN FAMILY 20 MEMBER A-RELATED"/>
    <property type="match status" value="1"/>
</dbReference>
<dbReference type="Gene3D" id="3.10.100.10">
    <property type="entry name" value="Mannose-Binding Protein A, subunit A"/>
    <property type="match status" value="1"/>
</dbReference>
<dbReference type="CDD" id="cd00037">
    <property type="entry name" value="CLECT"/>
    <property type="match status" value="1"/>
</dbReference>
<feature type="compositionally biased region" description="Basic and acidic residues" evidence="1">
    <location>
        <begin position="477"/>
        <end position="498"/>
    </location>
</feature>
<dbReference type="InterPro" id="IPR001304">
    <property type="entry name" value="C-type_lectin-like"/>
</dbReference>
<feature type="compositionally biased region" description="Polar residues" evidence="1">
    <location>
        <begin position="361"/>
        <end position="375"/>
    </location>
</feature>
<feature type="compositionally biased region" description="Polar residues" evidence="1">
    <location>
        <begin position="244"/>
        <end position="261"/>
    </location>
</feature>
<feature type="compositionally biased region" description="Polar residues" evidence="1">
    <location>
        <begin position="331"/>
        <end position="353"/>
    </location>
</feature>
<dbReference type="PANTHER" id="PTHR45784">
    <property type="entry name" value="C-TYPE LECTIN DOMAIN FAMILY 20 MEMBER A-RELATED"/>
    <property type="match status" value="1"/>
</dbReference>
<feature type="signal peptide" evidence="2">
    <location>
        <begin position="1"/>
        <end position="21"/>
    </location>
</feature>
<keyword evidence="2" id="KW-0732">Signal</keyword>
<feature type="region of interest" description="Disordered" evidence="1">
    <location>
        <begin position="390"/>
        <end position="536"/>
    </location>
</feature>
<dbReference type="SUPFAM" id="SSF56436">
    <property type="entry name" value="C-type lectin-like"/>
    <property type="match status" value="1"/>
</dbReference>
<dbReference type="Pfam" id="PF00059">
    <property type="entry name" value="Lectin_C"/>
    <property type="match status" value="1"/>
</dbReference>
<dbReference type="SMART" id="SM00034">
    <property type="entry name" value="CLECT"/>
    <property type="match status" value="1"/>
</dbReference>
<gene>
    <name evidence="6" type="ORF">CM83_84607</name>
    <name evidence="5" type="ORF">CM83_84608</name>
    <name evidence="7" type="ORF">CM83_84609</name>
    <name evidence="8" type="ORF">CM83_84611</name>
    <name evidence="4" type="ORF">CM83_84612</name>
</gene>
<feature type="region of interest" description="Disordered" evidence="1">
    <location>
        <begin position="225"/>
        <end position="281"/>
    </location>
</feature>
<accession>A0A0A9XDY8</accession>
<protein>
    <recommendedName>
        <fullName evidence="3">C-type lectin domain-containing protein</fullName>
    </recommendedName>
</protein>
<dbReference type="EMBL" id="GBHO01040485">
    <property type="protein sequence ID" value="JAG03119.1"/>
    <property type="molecule type" value="Transcribed_RNA"/>
</dbReference>
<evidence type="ECO:0000259" key="3">
    <source>
        <dbReference type="PROSITE" id="PS50041"/>
    </source>
</evidence>